<feature type="transmembrane region" description="Helical" evidence="7">
    <location>
        <begin position="81"/>
        <end position="106"/>
    </location>
</feature>
<sequence length="514" mass="52775">MARGVPVTVWGGAAALIVAALVLGTLAAVAGFAGGLSALGPGDWLAVRFTLAQAVVSATLSVILAVPVARALHRRRFAGRGALITALGAPFLLPVIVAVMGIIAIFGRAGVVNDLLSMLGLPGVRIYGPQGVILAHVFFNLPLATRLILQGWQAIPAERLRLAAALGFAPADSLRHLEWPMLREVLPGAWVAIFLVCLTSFVVALTLGGGPRATTVELAIYQAFRFDVDLGRAAALGLVQVALCLVALALAGLVSLPAAFGAGLDRGAHLPGPAGWLRVQDAVVIALAAVFLLTPIAAVLWRGVPGLAALPPEAWAAAGRSLAVALASSVLVLGLALPMALAAVRPRGGWVEVAGMLPTVASSLVLGTGLYLILRPWALPGGLALPVTVAVNAALSLPFALRALLPEARTLAADYDRLAASLGLSGLARLRFVTLPRLARPLGFSAGLSAAFSMGDLGVIALFSAPGTATLPLYLYNLMGSYRMADAAAVASLLMILSFALFWAFDRASRHADA</sequence>
<keyword evidence="6 7" id="KW-0472">Membrane</keyword>
<proteinExistence type="predicted"/>
<dbReference type="RefSeq" id="WP_107325350.1">
    <property type="nucleotide sequence ID" value="NZ_NHSP01000021.1"/>
</dbReference>
<feature type="transmembrane region" description="Helical" evidence="7">
    <location>
        <begin position="442"/>
        <end position="464"/>
    </location>
</feature>
<accession>A0A2T4JGX5</accession>
<name>A0A2T4JGX5_9RHOB</name>
<dbReference type="InterPro" id="IPR035906">
    <property type="entry name" value="MetI-like_sf"/>
</dbReference>
<feature type="transmembrane region" description="Helical" evidence="7">
    <location>
        <begin position="380"/>
        <end position="401"/>
    </location>
</feature>
<keyword evidence="2" id="KW-0813">Transport</keyword>
<dbReference type="CDD" id="cd06261">
    <property type="entry name" value="TM_PBP2"/>
    <property type="match status" value="2"/>
</dbReference>
<feature type="transmembrane region" description="Helical" evidence="7">
    <location>
        <begin position="282"/>
        <end position="301"/>
    </location>
</feature>
<evidence type="ECO:0000256" key="3">
    <source>
        <dbReference type="ARBA" id="ARBA00022475"/>
    </source>
</evidence>
<feature type="domain" description="ABC transmembrane type-1" evidence="8">
    <location>
        <begin position="318"/>
        <end position="505"/>
    </location>
</feature>
<dbReference type="Gene3D" id="1.10.3720.10">
    <property type="entry name" value="MetI-like"/>
    <property type="match status" value="2"/>
</dbReference>
<evidence type="ECO:0000256" key="5">
    <source>
        <dbReference type="ARBA" id="ARBA00022989"/>
    </source>
</evidence>
<evidence type="ECO:0000256" key="1">
    <source>
        <dbReference type="ARBA" id="ARBA00004651"/>
    </source>
</evidence>
<comment type="subcellular location">
    <subcellularLocation>
        <location evidence="1">Cell membrane</location>
        <topology evidence="1">Multi-pass membrane protein</topology>
    </subcellularLocation>
</comment>
<evidence type="ECO:0000256" key="4">
    <source>
        <dbReference type="ARBA" id="ARBA00022692"/>
    </source>
</evidence>
<dbReference type="EMBL" id="PZKF01000023">
    <property type="protein sequence ID" value="PTE17146.1"/>
    <property type="molecule type" value="Genomic_DNA"/>
</dbReference>
<evidence type="ECO:0000313" key="9">
    <source>
        <dbReference type="EMBL" id="PTE17146.1"/>
    </source>
</evidence>
<evidence type="ECO:0000256" key="6">
    <source>
        <dbReference type="ARBA" id="ARBA00023136"/>
    </source>
</evidence>
<feature type="transmembrane region" description="Helical" evidence="7">
    <location>
        <begin position="484"/>
        <end position="505"/>
    </location>
</feature>
<dbReference type="InterPro" id="IPR000515">
    <property type="entry name" value="MetI-like"/>
</dbReference>
<evidence type="ECO:0000256" key="7">
    <source>
        <dbReference type="SAM" id="Phobius"/>
    </source>
</evidence>
<dbReference type="PANTHER" id="PTHR30183:SF9">
    <property type="entry name" value="THIAMINE TRANSPORT SYSTEM PERMEASE PROTEIN THIP"/>
    <property type="match status" value="1"/>
</dbReference>
<feature type="transmembrane region" description="Helical" evidence="7">
    <location>
        <begin position="45"/>
        <end position="69"/>
    </location>
</feature>
<dbReference type="GO" id="GO:0005886">
    <property type="term" value="C:plasma membrane"/>
    <property type="evidence" value="ECO:0007669"/>
    <property type="project" value="UniProtKB-SubCell"/>
</dbReference>
<dbReference type="PANTHER" id="PTHR30183">
    <property type="entry name" value="MOLYBDENUM TRANSPORT SYSTEM PERMEASE PROTEIN MODB"/>
    <property type="match status" value="1"/>
</dbReference>
<evidence type="ECO:0000256" key="2">
    <source>
        <dbReference type="ARBA" id="ARBA00022448"/>
    </source>
</evidence>
<dbReference type="SUPFAM" id="SSF161098">
    <property type="entry name" value="MetI-like"/>
    <property type="match status" value="2"/>
</dbReference>
<keyword evidence="10" id="KW-1185">Reference proteome</keyword>
<dbReference type="Proteomes" id="UP000241899">
    <property type="component" value="Unassembled WGS sequence"/>
</dbReference>
<dbReference type="PROSITE" id="PS50928">
    <property type="entry name" value="ABC_TM1"/>
    <property type="match status" value="2"/>
</dbReference>
<feature type="transmembrane region" description="Helical" evidence="7">
    <location>
        <begin position="126"/>
        <end position="149"/>
    </location>
</feature>
<keyword evidence="4 7" id="KW-0812">Transmembrane</keyword>
<keyword evidence="3" id="KW-1003">Cell membrane</keyword>
<feature type="transmembrane region" description="Helical" evidence="7">
    <location>
        <begin position="353"/>
        <end position="374"/>
    </location>
</feature>
<gene>
    <name evidence="9" type="ORF">C5F46_10720</name>
</gene>
<feature type="transmembrane region" description="Helical" evidence="7">
    <location>
        <begin position="7"/>
        <end position="33"/>
    </location>
</feature>
<protein>
    <submittedName>
        <fullName evidence="9">Thiamine/thiamine pyrophosphate ABC transporter permease ThiP</fullName>
    </submittedName>
</protein>
<feature type="transmembrane region" description="Helical" evidence="7">
    <location>
        <begin position="185"/>
        <end position="207"/>
    </location>
</feature>
<organism evidence="9 10">
    <name type="scientific">Phaeovulum veldkampii DSM 11550</name>
    <dbReference type="NCBI Taxonomy" id="1185920"/>
    <lineage>
        <taxon>Bacteria</taxon>
        <taxon>Pseudomonadati</taxon>
        <taxon>Pseudomonadota</taxon>
        <taxon>Alphaproteobacteria</taxon>
        <taxon>Rhodobacterales</taxon>
        <taxon>Paracoccaceae</taxon>
        <taxon>Phaeovulum</taxon>
    </lineage>
</organism>
<dbReference type="GO" id="GO:0055085">
    <property type="term" value="P:transmembrane transport"/>
    <property type="evidence" value="ECO:0007669"/>
    <property type="project" value="InterPro"/>
</dbReference>
<comment type="caution">
    <text evidence="9">The sequence shown here is derived from an EMBL/GenBank/DDBJ whole genome shotgun (WGS) entry which is preliminary data.</text>
</comment>
<feature type="domain" description="ABC transmembrane type-1" evidence="8">
    <location>
        <begin position="47"/>
        <end position="251"/>
    </location>
</feature>
<evidence type="ECO:0000259" key="8">
    <source>
        <dbReference type="PROSITE" id="PS50928"/>
    </source>
</evidence>
<dbReference type="AlphaFoldDB" id="A0A2T4JGX5"/>
<reference evidence="9 10" key="1">
    <citation type="submission" date="2018-03" db="EMBL/GenBank/DDBJ databases">
        <title>Rhodobacter veldkampii.</title>
        <authorList>
            <person name="Meyer T.E."/>
            <person name="Miller S."/>
            <person name="Lodha T."/>
            <person name="Gandham S."/>
            <person name="Chintalapati S."/>
            <person name="Chintalapati V.R."/>
        </authorList>
    </citation>
    <scope>NUCLEOTIDE SEQUENCE [LARGE SCALE GENOMIC DNA]</scope>
    <source>
        <strain evidence="9 10">DSM 11550</strain>
    </source>
</reference>
<keyword evidence="5 7" id="KW-1133">Transmembrane helix</keyword>
<dbReference type="OrthoDB" id="7066776at2"/>
<evidence type="ECO:0000313" key="10">
    <source>
        <dbReference type="Proteomes" id="UP000241899"/>
    </source>
</evidence>
<feature type="transmembrane region" description="Helical" evidence="7">
    <location>
        <begin position="321"/>
        <end position="341"/>
    </location>
</feature>
<feature type="transmembrane region" description="Helical" evidence="7">
    <location>
        <begin position="234"/>
        <end position="261"/>
    </location>
</feature>